<feature type="domain" description="Carbohydrate kinase FGGY N-terminal" evidence="5">
    <location>
        <begin position="6"/>
        <end position="249"/>
    </location>
</feature>
<evidence type="ECO:0000256" key="4">
    <source>
        <dbReference type="RuleBase" id="RU003733"/>
    </source>
</evidence>
<dbReference type="PIRSF" id="PIRSF000538">
    <property type="entry name" value="GlpK"/>
    <property type="match status" value="1"/>
</dbReference>
<dbReference type="PROSITE" id="PS00445">
    <property type="entry name" value="FGGY_KINASES_2"/>
    <property type="match status" value="1"/>
</dbReference>
<dbReference type="CDD" id="cd07770">
    <property type="entry name" value="ASKHA_NBD_FGGY_GntK"/>
    <property type="match status" value="1"/>
</dbReference>
<dbReference type="InterPro" id="IPR018485">
    <property type="entry name" value="FGGY_C"/>
</dbReference>
<proteinExistence type="inferred from homology"/>
<organism evidence="7 8">
    <name type="scientific">Lucifera butyrica</name>
    <dbReference type="NCBI Taxonomy" id="1351585"/>
    <lineage>
        <taxon>Bacteria</taxon>
        <taxon>Bacillati</taxon>
        <taxon>Bacillota</taxon>
        <taxon>Negativicutes</taxon>
        <taxon>Veillonellales</taxon>
        <taxon>Veillonellaceae</taxon>
        <taxon>Lucifera</taxon>
    </lineage>
</organism>
<dbReference type="Pfam" id="PF00370">
    <property type="entry name" value="FGGY_N"/>
    <property type="match status" value="1"/>
</dbReference>
<dbReference type="PANTHER" id="PTHR43095">
    <property type="entry name" value="SUGAR KINASE"/>
    <property type="match status" value="1"/>
</dbReference>
<protein>
    <recommendedName>
        <fullName evidence="9">Gluconokinase</fullName>
    </recommendedName>
</protein>
<sequence>MKHQAIMGVDIGTTGCRAVIYRNDGTILASQAAEYPLYTPHAAWAEQDPEEIFQAFVKVTRAAALQAGLQGEQLGGICFSSVMHSVIPVDAAGTPLYRMLIWADSRSHKFADEIKLGRDAGQIYNKTGCPVHPMYPLYKVMWFREEQPEIFARTAKFVGIKEYIFFRLCGKYLVDKSIATTTAMYNINTQAWDPDLLAMLQIDAEKLSVVVPTTHVEWGMQAEMAAQLEVPAGIALIVGASDGVLSNVGSGSVNPGQVTAMIGTSGALRIITDRPQIDEKGRTWCYNLTEDYWVLGGAINNGGIAFRWTRDKFAATEQQVAAKLGLDVYELLGKYAEQKPAGSDGLIMLPFLAGERAPYYNANARGVLFGLNLNHGKRHLIRATMEGIVYRMFSVFRALEEVAGKSNEVRVSGSFTRSRLWVQIMADVFGRIITVPGEPEGAAFGAAILGMFALGIIDSIKEVNDLINIKERYYPDETNHDRYQKLFGIYERIYWNLQKEFEEIAEIQRAWS</sequence>
<dbReference type="GO" id="GO:0005975">
    <property type="term" value="P:carbohydrate metabolic process"/>
    <property type="evidence" value="ECO:0007669"/>
    <property type="project" value="InterPro"/>
</dbReference>
<name>A0A498R7G2_9FIRM</name>
<dbReference type="PANTHER" id="PTHR43095:SF2">
    <property type="entry name" value="GLUCONOKINASE"/>
    <property type="match status" value="1"/>
</dbReference>
<evidence type="ECO:0008006" key="9">
    <source>
        <dbReference type="Google" id="ProtNLM"/>
    </source>
</evidence>
<reference evidence="7 8" key="1">
    <citation type="submission" date="2018-06" db="EMBL/GenBank/DDBJ databases">
        <authorList>
            <person name="Strepis N."/>
        </authorList>
    </citation>
    <scope>NUCLEOTIDE SEQUENCE [LARGE SCALE GENOMIC DNA]</scope>
    <source>
        <strain evidence="7">LUCI</strain>
    </source>
</reference>
<evidence type="ECO:0000256" key="2">
    <source>
        <dbReference type="ARBA" id="ARBA00022679"/>
    </source>
</evidence>
<dbReference type="AlphaFoldDB" id="A0A498R7G2"/>
<dbReference type="OrthoDB" id="9805576at2"/>
<dbReference type="InterPro" id="IPR050406">
    <property type="entry name" value="FGGY_Carb_Kinase"/>
</dbReference>
<dbReference type="InterPro" id="IPR018484">
    <property type="entry name" value="FGGY_N"/>
</dbReference>
<dbReference type="Proteomes" id="UP000277811">
    <property type="component" value="Unassembled WGS sequence"/>
</dbReference>
<evidence type="ECO:0000256" key="1">
    <source>
        <dbReference type="ARBA" id="ARBA00009156"/>
    </source>
</evidence>
<evidence type="ECO:0000313" key="7">
    <source>
        <dbReference type="EMBL" id="VBB05068.1"/>
    </source>
</evidence>
<dbReference type="RefSeq" id="WP_122626078.1">
    <property type="nucleotide sequence ID" value="NZ_UPPP01000052.1"/>
</dbReference>
<keyword evidence="8" id="KW-1185">Reference proteome</keyword>
<dbReference type="SUPFAM" id="SSF53067">
    <property type="entry name" value="Actin-like ATPase domain"/>
    <property type="match status" value="2"/>
</dbReference>
<dbReference type="GO" id="GO:0016773">
    <property type="term" value="F:phosphotransferase activity, alcohol group as acceptor"/>
    <property type="evidence" value="ECO:0007669"/>
    <property type="project" value="InterPro"/>
</dbReference>
<feature type="domain" description="Carbohydrate kinase FGGY C-terminal" evidence="6">
    <location>
        <begin position="260"/>
        <end position="453"/>
    </location>
</feature>
<evidence type="ECO:0000313" key="8">
    <source>
        <dbReference type="Proteomes" id="UP000277811"/>
    </source>
</evidence>
<evidence type="ECO:0000259" key="5">
    <source>
        <dbReference type="Pfam" id="PF00370"/>
    </source>
</evidence>
<comment type="similarity">
    <text evidence="1 4">Belongs to the FGGY kinase family.</text>
</comment>
<dbReference type="PROSITE" id="PS00933">
    <property type="entry name" value="FGGY_KINASES_1"/>
    <property type="match status" value="1"/>
</dbReference>
<keyword evidence="2 4" id="KW-0808">Transferase</keyword>
<gene>
    <name evidence="7" type="ORF">LUCI_0274</name>
</gene>
<dbReference type="Gene3D" id="3.30.420.40">
    <property type="match status" value="2"/>
</dbReference>
<dbReference type="InterPro" id="IPR018483">
    <property type="entry name" value="Carb_kinase_FGGY_CS"/>
</dbReference>
<dbReference type="InterPro" id="IPR000577">
    <property type="entry name" value="Carb_kinase_FGGY"/>
</dbReference>
<dbReference type="GO" id="GO:0016301">
    <property type="term" value="F:kinase activity"/>
    <property type="evidence" value="ECO:0007669"/>
    <property type="project" value="UniProtKB-KW"/>
</dbReference>
<dbReference type="EMBL" id="UPPP01000052">
    <property type="protein sequence ID" value="VBB05068.1"/>
    <property type="molecule type" value="Genomic_DNA"/>
</dbReference>
<dbReference type="InterPro" id="IPR043129">
    <property type="entry name" value="ATPase_NBD"/>
</dbReference>
<keyword evidence="3 4" id="KW-0418">Kinase</keyword>
<evidence type="ECO:0000256" key="3">
    <source>
        <dbReference type="ARBA" id="ARBA00022777"/>
    </source>
</evidence>
<dbReference type="Pfam" id="PF02782">
    <property type="entry name" value="FGGY_C"/>
    <property type="match status" value="1"/>
</dbReference>
<accession>A0A498R7G2</accession>
<evidence type="ECO:0000259" key="6">
    <source>
        <dbReference type="Pfam" id="PF02782"/>
    </source>
</evidence>